<comment type="cofactor">
    <cofactor evidence="1 19">
        <name>Cu(+)</name>
        <dbReference type="ChEBI" id="CHEBI:49552"/>
    </cofactor>
</comment>
<dbReference type="GO" id="GO:0050421">
    <property type="term" value="F:nitrite reductase (NO-forming) activity"/>
    <property type="evidence" value="ECO:0007669"/>
    <property type="project" value="UniProtKB-EC"/>
</dbReference>
<evidence type="ECO:0000256" key="19">
    <source>
        <dbReference type="PIRSR" id="PIRSR601287-1"/>
    </source>
</evidence>
<evidence type="ECO:0000256" key="18">
    <source>
        <dbReference type="ARBA" id="ARBA00049340"/>
    </source>
</evidence>
<dbReference type="PANTHER" id="PTHR11709">
    <property type="entry name" value="MULTI-COPPER OXIDASE"/>
    <property type="match status" value="1"/>
</dbReference>
<evidence type="ECO:0000313" key="22">
    <source>
        <dbReference type="EMBL" id="KAK3606768.1"/>
    </source>
</evidence>
<evidence type="ECO:0000256" key="14">
    <source>
        <dbReference type="ARBA" id="ARBA00023002"/>
    </source>
</evidence>
<feature type="domain" description="Plastocyanin-like" evidence="20">
    <location>
        <begin position="402"/>
        <end position="553"/>
    </location>
</feature>
<keyword evidence="9" id="KW-0285">Flavoprotein</keyword>
<keyword evidence="15 19" id="KW-0186">Copper</keyword>
<comment type="subunit">
    <text evidence="6">Homotrimer.</text>
</comment>
<evidence type="ECO:0000256" key="5">
    <source>
        <dbReference type="ARBA" id="ARBA00010609"/>
    </source>
</evidence>
<sequence length="568" mass="63023">MGLEAFSNGCHPVLIYELNPETYRVLNRVVAEFPHNGQPKNDLLYEIEYPFTKDTVKLKGYVVLSEESVDKTTDSTSDKIVHVFKEIPADEEAYPDYESVPARMLKYTGTGGESRLYPKIRWYEVSYELQKPRRYWVKSTGGLFREYGNAEVVNPLLKAVKSGKYTAEQAENMVMGIVKAGYSLQDIELTLGQPISKTPREPSGQLWVYHGVTVELSAEGKAGGLEGYTVGKQADLKGLQRVKQKLVNPPMVPAHEQTASGKPKIVEVEMTVVEKEIEVEPGVFIWAFAYNGSVPGPIIVAHEGDYIELTLKNDSKNMLVHNIDFHAATGALGGGELTQIAPGEEVVLRWKAVKAGTFIYHCAPGGIMIPWHVVHGMNGAVMILPRDGLKDKAGKQIRYDRAYYIGEQDYYLPKDKNGKYKRYPDATSSMSDDLEVMRGLIPTHVVFGDRMGALTGDNAMKASVGETVLFIHSQANRQSYPHLIGGHGDNVWERGNFSDPPVTGIETWVIAAGSAGAFTYKFRQPGTYVYLSHNLIEAVMLGAISHVKVDGKWDNDLMEQVKKPTAMK</sequence>
<dbReference type="NCBIfam" id="TIGR02376">
    <property type="entry name" value="Cu_nitrite_red"/>
    <property type="match status" value="1"/>
</dbReference>
<comment type="similarity">
    <text evidence="5">Belongs to the multicopper oxidase family.</text>
</comment>
<feature type="binding site" description="type 1 copper site" evidence="19">
    <location>
        <position position="362"/>
    </location>
    <ligand>
        <name>Cu cation</name>
        <dbReference type="ChEBI" id="CHEBI:23378"/>
        <label>1</label>
    </ligand>
</feature>
<evidence type="ECO:0000256" key="1">
    <source>
        <dbReference type="ARBA" id="ARBA00001960"/>
    </source>
</evidence>
<keyword evidence="11" id="KW-0677">Repeat</keyword>
<comment type="pathway">
    <text evidence="4">Nitrogen metabolism; nitrate reduction (denitrification); dinitrogen from nitrate: step 2/4.</text>
</comment>
<accession>A0AAE0TB43</accession>
<dbReference type="Pfam" id="PF07732">
    <property type="entry name" value="Cu-oxidase_3"/>
    <property type="match status" value="1"/>
</dbReference>
<keyword evidence="16" id="KW-0534">Nitrate assimilation</keyword>
<dbReference type="EMBL" id="JAEAOA010001141">
    <property type="protein sequence ID" value="KAK3606768.1"/>
    <property type="molecule type" value="Genomic_DNA"/>
</dbReference>
<evidence type="ECO:0000256" key="7">
    <source>
        <dbReference type="ARBA" id="ARBA00011882"/>
    </source>
</evidence>
<evidence type="ECO:0000256" key="10">
    <source>
        <dbReference type="ARBA" id="ARBA00022723"/>
    </source>
</evidence>
<evidence type="ECO:0000256" key="4">
    <source>
        <dbReference type="ARBA" id="ARBA00005127"/>
    </source>
</evidence>
<keyword evidence="13" id="KW-0274">FAD</keyword>
<feature type="binding site" description="type 1 copper site" evidence="19">
    <location>
        <position position="361"/>
    </location>
    <ligand>
        <name>Cu cation</name>
        <dbReference type="ChEBI" id="CHEBI:23378"/>
        <label>1</label>
    </ligand>
</feature>
<evidence type="ECO:0000256" key="12">
    <source>
        <dbReference type="ARBA" id="ARBA00022764"/>
    </source>
</evidence>
<dbReference type="PANTHER" id="PTHR11709:SF394">
    <property type="entry name" value="FI03373P-RELATED"/>
    <property type="match status" value="1"/>
</dbReference>
<dbReference type="InterPro" id="IPR011707">
    <property type="entry name" value="Cu-oxidase-like_N"/>
</dbReference>
<evidence type="ECO:0000256" key="6">
    <source>
        <dbReference type="ARBA" id="ARBA00011233"/>
    </source>
</evidence>
<gene>
    <name evidence="22" type="ORF">CHS0354_018362</name>
</gene>
<organism evidence="22 23">
    <name type="scientific">Potamilus streckersoni</name>
    <dbReference type="NCBI Taxonomy" id="2493646"/>
    <lineage>
        <taxon>Eukaryota</taxon>
        <taxon>Metazoa</taxon>
        <taxon>Spiralia</taxon>
        <taxon>Lophotrochozoa</taxon>
        <taxon>Mollusca</taxon>
        <taxon>Bivalvia</taxon>
        <taxon>Autobranchia</taxon>
        <taxon>Heteroconchia</taxon>
        <taxon>Palaeoheterodonta</taxon>
        <taxon>Unionida</taxon>
        <taxon>Unionoidea</taxon>
        <taxon>Unionidae</taxon>
        <taxon>Ambleminae</taxon>
        <taxon>Lampsilini</taxon>
        <taxon>Potamilus</taxon>
    </lineage>
</organism>
<keyword evidence="10 19" id="KW-0479">Metal-binding</keyword>
<dbReference type="Gene3D" id="2.60.40.420">
    <property type="entry name" value="Cupredoxins - blue copper proteins"/>
    <property type="match status" value="2"/>
</dbReference>
<keyword evidence="14" id="KW-0560">Oxidoreductase</keyword>
<comment type="subcellular location">
    <subcellularLocation>
        <location evidence="3">Periplasm</location>
    </subcellularLocation>
</comment>
<protein>
    <recommendedName>
        <fullName evidence="8">Copper-containing nitrite reductase</fullName>
        <ecNumber evidence="7">1.7.2.1</ecNumber>
    </recommendedName>
    <alternativeName>
        <fullName evidence="17">Cu-NIR</fullName>
    </alternativeName>
</protein>
<evidence type="ECO:0000256" key="8">
    <source>
        <dbReference type="ARBA" id="ARBA00017290"/>
    </source>
</evidence>
<evidence type="ECO:0000256" key="11">
    <source>
        <dbReference type="ARBA" id="ARBA00022737"/>
    </source>
</evidence>
<proteinExistence type="inferred from homology"/>
<evidence type="ECO:0000256" key="13">
    <source>
        <dbReference type="ARBA" id="ARBA00022827"/>
    </source>
</evidence>
<evidence type="ECO:0000259" key="20">
    <source>
        <dbReference type="Pfam" id="PF00394"/>
    </source>
</evidence>
<feature type="binding site" description="type 1 copper site" evidence="19">
    <location>
        <position position="326"/>
    </location>
    <ligand>
        <name>Cu cation</name>
        <dbReference type="ChEBI" id="CHEBI:23378"/>
        <label>1</label>
    </ligand>
</feature>
<comment type="cofactor">
    <cofactor evidence="2">
        <name>FAD</name>
        <dbReference type="ChEBI" id="CHEBI:57692"/>
    </cofactor>
</comment>
<feature type="binding site" description="type 1 copper site" evidence="19">
    <location>
        <position position="321"/>
    </location>
    <ligand>
        <name>Cu cation</name>
        <dbReference type="ChEBI" id="CHEBI:23378"/>
        <label>1</label>
    </ligand>
</feature>
<evidence type="ECO:0000256" key="3">
    <source>
        <dbReference type="ARBA" id="ARBA00004418"/>
    </source>
</evidence>
<evidence type="ECO:0000256" key="16">
    <source>
        <dbReference type="ARBA" id="ARBA00023063"/>
    </source>
</evidence>
<dbReference type="GO" id="GO:0042128">
    <property type="term" value="P:nitrate assimilation"/>
    <property type="evidence" value="ECO:0007669"/>
    <property type="project" value="UniProtKB-KW"/>
</dbReference>
<dbReference type="PRINTS" id="PR00695">
    <property type="entry name" value="CUNO2RDTASE"/>
</dbReference>
<dbReference type="InterPro" id="IPR008972">
    <property type="entry name" value="Cupredoxin"/>
</dbReference>
<dbReference type="Proteomes" id="UP001195483">
    <property type="component" value="Unassembled WGS sequence"/>
</dbReference>
<evidence type="ECO:0000256" key="17">
    <source>
        <dbReference type="ARBA" id="ARBA00032356"/>
    </source>
</evidence>
<evidence type="ECO:0000313" key="23">
    <source>
        <dbReference type="Proteomes" id="UP001195483"/>
    </source>
</evidence>
<name>A0AAE0TB43_9BIVA</name>
<dbReference type="AlphaFoldDB" id="A0AAE0TB43"/>
<dbReference type="Pfam" id="PF00394">
    <property type="entry name" value="Cu-oxidase"/>
    <property type="match status" value="1"/>
</dbReference>
<comment type="caution">
    <text evidence="22">The sequence shown here is derived from an EMBL/GenBank/DDBJ whole genome shotgun (WGS) entry which is preliminary data.</text>
</comment>
<feature type="domain" description="Plastocyanin-like" evidence="21">
    <location>
        <begin position="277"/>
        <end position="386"/>
    </location>
</feature>
<evidence type="ECO:0000256" key="9">
    <source>
        <dbReference type="ARBA" id="ARBA00022630"/>
    </source>
</evidence>
<feature type="binding site" description="type 1 copper site" evidence="19">
    <location>
        <position position="533"/>
    </location>
    <ligand>
        <name>Cu cation</name>
        <dbReference type="ChEBI" id="CHEBI:23378"/>
        <label>1</label>
    </ligand>
</feature>
<feature type="binding site" description="type 1 copper site" evidence="19">
    <location>
        <position position="377"/>
    </location>
    <ligand>
        <name>Cu cation</name>
        <dbReference type="ChEBI" id="CHEBI:23378"/>
        <label>1</label>
    </ligand>
</feature>
<comment type="cofactor">
    <cofactor evidence="19">
        <name>Cu(2+)</name>
        <dbReference type="ChEBI" id="CHEBI:29036"/>
    </cofactor>
</comment>
<evidence type="ECO:0000256" key="15">
    <source>
        <dbReference type="ARBA" id="ARBA00023008"/>
    </source>
</evidence>
<dbReference type="InterPro" id="IPR045087">
    <property type="entry name" value="Cu-oxidase_fam"/>
</dbReference>
<reference evidence="22" key="1">
    <citation type="journal article" date="2021" name="Genome Biol. Evol.">
        <title>A High-Quality Reference Genome for a Parasitic Bivalve with Doubly Uniparental Inheritance (Bivalvia: Unionida).</title>
        <authorList>
            <person name="Smith C.H."/>
        </authorList>
    </citation>
    <scope>NUCLEOTIDE SEQUENCE</scope>
    <source>
        <strain evidence="22">CHS0354</strain>
    </source>
</reference>
<reference evidence="22" key="3">
    <citation type="submission" date="2023-05" db="EMBL/GenBank/DDBJ databases">
        <authorList>
            <person name="Smith C.H."/>
        </authorList>
    </citation>
    <scope>NUCLEOTIDE SEQUENCE</scope>
    <source>
        <strain evidence="22">CHS0354</strain>
        <tissue evidence="22">Mantle</tissue>
    </source>
</reference>
<dbReference type="GO" id="GO:0005507">
    <property type="term" value="F:copper ion binding"/>
    <property type="evidence" value="ECO:0007669"/>
    <property type="project" value="InterPro"/>
</dbReference>
<dbReference type="InterPro" id="IPR001287">
    <property type="entry name" value="NO2-reductase_Cu"/>
</dbReference>
<evidence type="ECO:0000256" key="2">
    <source>
        <dbReference type="ARBA" id="ARBA00001974"/>
    </source>
</evidence>
<comment type="catalytic activity">
    <reaction evidence="18">
        <text>nitric oxide + Fe(III)-[cytochrome c] + H2O = Fe(II)-[cytochrome c] + nitrite + 2 H(+)</text>
        <dbReference type="Rhea" id="RHEA:15233"/>
        <dbReference type="Rhea" id="RHEA-COMP:10350"/>
        <dbReference type="Rhea" id="RHEA-COMP:14399"/>
        <dbReference type="ChEBI" id="CHEBI:15377"/>
        <dbReference type="ChEBI" id="CHEBI:15378"/>
        <dbReference type="ChEBI" id="CHEBI:16301"/>
        <dbReference type="ChEBI" id="CHEBI:16480"/>
        <dbReference type="ChEBI" id="CHEBI:29033"/>
        <dbReference type="ChEBI" id="CHEBI:29034"/>
        <dbReference type="EC" id="1.7.2.1"/>
    </reaction>
</comment>
<dbReference type="InterPro" id="IPR001117">
    <property type="entry name" value="Cu-oxidase_2nd"/>
</dbReference>
<keyword evidence="23" id="KW-1185">Reference proteome</keyword>
<dbReference type="SUPFAM" id="SSF49503">
    <property type="entry name" value="Cupredoxins"/>
    <property type="match status" value="2"/>
</dbReference>
<evidence type="ECO:0000259" key="21">
    <source>
        <dbReference type="Pfam" id="PF07732"/>
    </source>
</evidence>
<dbReference type="EC" id="1.7.2.1" evidence="7"/>
<keyword evidence="12" id="KW-0574">Periplasm</keyword>
<feature type="binding site" description="type 1 copper site" evidence="19">
    <location>
        <position position="372"/>
    </location>
    <ligand>
        <name>Cu cation</name>
        <dbReference type="ChEBI" id="CHEBI:23378"/>
        <label>1</label>
    </ligand>
</feature>
<dbReference type="CDD" id="cd11020">
    <property type="entry name" value="CuRO_1_CuNIR"/>
    <property type="match status" value="1"/>
</dbReference>
<reference evidence="22" key="2">
    <citation type="journal article" date="2021" name="Genome Biol. Evol.">
        <title>Developing a high-quality reference genome for a parasitic bivalve with doubly uniparental inheritance (Bivalvia: Unionida).</title>
        <authorList>
            <person name="Smith C.H."/>
        </authorList>
    </citation>
    <scope>NUCLEOTIDE SEQUENCE</scope>
    <source>
        <strain evidence="22">CHS0354</strain>
        <tissue evidence="22">Mantle</tissue>
    </source>
</reference>